<evidence type="ECO:0000313" key="7">
    <source>
        <dbReference type="EMBL" id="QVI62996.1"/>
    </source>
</evidence>
<dbReference type="Pfam" id="PF02358">
    <property type="entry name" value="Trehalose_PPase"/>
    <property type="match status" value="1"/>
</dbReference>
<comment type="similarity">
    <text evidence="3 6">Belongs to the trehalose phosphatase family.</text>
</comment>
<dbReference type="Gene3D" id="3.30.70.1020">
    <property type="entry name" value="Trehalose-6-phosphate phosphatase related protein, domain 2"/>
    <property type="match status" value="1"/>
</dbReference>
<keyword evidence="4 6" id="KW-0378">Hydrolase</keyword>
<dbReference type="NCBIfam" id="TIGR00685">
    <property type="entry name" value="T6PP"/>
    <property type="match status" value="1"/>
</dbReference>
<dbReference type="NCBIfam" id="TIGR01484">
    <property type="entry name" value="HAD-SF-IIB"/>
    <property type="match status" value="1"/>
</dbReference>
<dbReference type="EC" id="3.1.3.12" evidence="6"/>
<dbReference type="Proteomes" id="UP000677804">
    <property type="component" value="Chromosome"/>
</dbReference>
<keyword evidence="6" id="KW-0479">Metal-binding</keyword>
<protein>
    <recommendedName>
        <fullName evidence="6">Trehalose 6-phosphate phosphatase</fullName>
        <ecNumber evidence="6">3.1.3.12</ecNumber>
    </recommendedName>
</protein>
<dbReference type="InterPro" id="IPR036412">
    <property type="entry name" value="HAD-like_sf"/>
</dbReference>
<evidence type="ECO:0000256" key="5">
    <source>
        <dbReference type="ARBA" id="ARBA00024179"/>
    </source>
</evidence>
<dbReference type="EMBL" id="CP074405">
    <property type="protein sequence ID" value="QVI62996.1"/>
    <property type="molecule type" value="Genomic_DNA"/>
</dbReference>
<evidence type="ECO:0000313" key="8">
    <source>
        <dbReference type="Proteomes" id="UP000677804"/>
    </source>
</evidence>
<evidence type="ECO:0000256" key="4">
    <source>
        <dbReference type="ARBA" id="ARBA00022801"/>
    </source>
</evidence>
<organism evidence="7 8">
    <name type="scientific">Cellulomonas wangleii</name>
    <dbReference type="NCBI Taxonomy" id="2816956"/>
    <lineage>
        <taxon>Bacteria</taxon>
        <taxon>Bacillati</taxon>
        <taxon>Actinomycetota</taxon>
        <taxon>Actinomycetes</taxon>
        <taxon>Micrococcales</taxon>
        <taxon>Cellulomonadaceae</taxon>
        <taxon>Cellulomonas</taxon>
    </lineage>
</organism>
<gene>
    <name evidence="7" type="primary">otsB</name>
    <name evidence="7" type="ORF">KG103_03470</name>
</gene>
<keyword evidence="8" id="KW-1185">Reference proteome</keyword>
<dbReference type="InterPro" id="IPR023214">
    <property type="entry name" value="HAD_sf"/>
</dbReference>
<dbReference type="RefSeq" id="WP_207340471.1">
    <property type="nucleotide sequence ID" value="NZ_CP074405.1"/>
</dbReference>
<comment type="pathway">
    <text evidence="2 6">Glycan biosynthesis; trehalose biosynthesis.</text>
</comment>
<proteinExistence type="inferred from homology"/>
<evidence type="ECO:0000256" key="2">
    <source>
        <dbReference type="ARBA" id="ARBA00005199"/>
    </source>
</evidence>
<dbReference type="PANTHER" id="PTHR43768:SF3">
    <property type="entry name" value="TREHALOSE 6-PHOSPHATE PHOSPHATASE"/>
    <property type="match status" value="1"/>
</dbReference>
<comment type="catalytic activity">
    <reaction evidence="1 6">
        <text>alpha,alpha-trehalose 6-phosphate + H2O = alpha,alpha-trehalose + phosphate</text>
        <dbReference type="Rhea" id="RHEA:23420"/>
        <dbReference type="ChEBI" id="CHEBI:15377"/>
        <dbReference type="ChEBI" id="CHEBI:16551"/>
        <dbReference type="ChEBI" id="CHEBI:43474"/>
        <dbReference type="ChEBI" id="CHEBI:58429"/>
        <dbReference type="EC" id="3.1.3.12"/>
    </reaction>
</comment>
<evidence type="ECO:0000256" key="3">
    <source>
        <dbReference type="ARBA" id="ARBA00008770"/>
    </source>
</evidence>
<evidence type="ECO:0000256" key="1">
    <source>
        <dbReference type="ARBA" id="ARBA00000500"/>
    </source>
</evidence>
<dbReference type="InterPro" id="IPR003337">
    <property type="entry name" value="Trehalose_PPase"/>
</dbReference>
<comment type="cofactor">
    <cofactor evidence="6">
        <name>Mg(2+)</name>
        <dbReference type="ChEBI" id="CHEBI:18420"/>
    </cofactor>
</comment>
<keyword evidence="6" id="KW-0460">Magnesium</keyword>
<dbReference type="PANTHER" id="PTHR43768">
    <property type="entry name" value="TREHALOSE 6-PHOSPHATE PHOSPHATASE"/>
    <property type="match status" value="1"/>
</dbReference>
<reference evidence="7 8" key="1">
    <citation type="submission" date="2021-05" db="EMBL/GenBank/DDBJ databases">
        <title>Novel species in genus Cellulomonas.</title>
        <authorList>
            <person name="Zhang G."/>
        </authorList>
    </citation>
    <scope>NUCLEOTIDE SEQUENCE [LARGE SCALE GENOMIC DNA]</scope>
    <source>
        <strain evidence="8">zg-ZUI222</strain>
    </source>
</reference>
<accession>A0ABX8D950</accession>
<sequence length="267" mass="27434">MSGGVPADLHDRLTGVAHDAAARPLLVALDFDGTLAPLQDDPRASRILPEGVAVLAALAARDDVALALVSGRAMADLHLLAEVPAGTFLVGSHGVERARTTQFGLDRDVVELSHEQADLLSALGARAAAVARGRDGVWVETKPTAVVVHTRLAEPTDAEPAEAEAIALGAELGVGTLHGKDVVELTVLAADKGTALQALRHELGAPVVLYAGDDVTDEHAFEALDPTDVTVKVGAGPTVARYRVADPQSAVAALQALHQALDEADGA</sequence>
<dbReference type="InterPro" id="IPR006379">
    <property type="entry name" value="HAD-SF_hydro_IIB"/>
</dbReference>
<dbReference type="GO" id="GO:0004805">
    <property type="term" value="F:trehalose-phosphatase activity"/>
    <property type="evidence" value="ECO:0007669"/>
    <property type="project" value="UniProtKB-EC"/>
</dbReference>
<name>A0ABX8D950_9CELL</name>
<dbReference type="InterPro" id="IPR044651">
    <property type="entry name" value="OTSB-like"/>
</dbReference>
<dbReference type="Gene3D" id="3.40.50.1000">
    <property type="entry name" value="HAD superfamily/HAD-like"/>
    <property type="match status" value="1"/>
</dbReference>
<comment type="function">
    <text evidence="5 6">Removes the phosphate from trehalose 6-phosphate to produce free trehalose.</text>
</comment>
<dbReference type="SUPFAM" id="SSF56784">
    <property type="entry name" value="HAD-like"/>
    <property type="match status" value="1"/>
</dbReference>
<evidence type="ECO:0000256" key="6">
    <source>
        <dbReference type="RuleBase" id="RU361117"/>
    </source>
</evidence>